<dbReference type="InterPro" id="IPR000515">
    <property type="entry name" value="MetI-like"/>
</dbReference>
<evidence type="ECO:0000256" key="4">
    <source>
        <dbReference type="ARBA" id="ARBA00023136"/>
    </source>
</evidence>
<dbReference type="AlphaFoldDB" id="A0A157SXZ6"/>
<keyword evidence="4 5" id="KW-0472">Membrane</keyword>
<evidence type="ECO:0000313" key="9">
    <source>
        <dbReference type="Proteomes" id="UP000076770"/>
    </source>
</evidence>
<feature type="transmembrane region" description="Helical" evidence="5">
    <location>
        <begin position="190"/>
        <end position="211"/>
    </location>
</feature>
<dbReference type="Pfam" id="PF00528">
    <property type="entry name" value="BPD_transp_1"/>
    <property type="match status" value="1"/>
</dbReference>
<dbReference type="EMBL" id="LT549890">
    <property type="protein sequence ID" value="SAI84027.1"/>
    <property type="molecule type" value="Genomic_DNA"/>
</dbReference>
<name>A0A157SXZ6_SACSO</name>
<evidence type="ECO:0000256" key="2">
    <source>
        <dbReference type="ARBA" id="ARBA00022692"/>
    </source>
</evidence>
<evidence type="ECO:0000256" key="1">
    <source>
        <dbReference type="ARBA" id="ARBA00004141"/>
    </source>
</evidence>
<feature type="transmembrane region" description="Helical" evidence="5">
    <location>
        <begin position="132"/>
        <end position="151"/>
    </location>
</feature>
<dbReference type="PANTHER" id="PTHR42922">
    <property type="entry name" value="PHOSPHATE TRANSPORT SYSTEM PERMEASE PROTEIN PSTA"/>
    <property type="match status" value="1"/>
</dbReference>
<comment type="subcellular location">
    <subcellularLocation>
        <location evidence="5">Cell membrane</location>
        <topology evidence="5">Multi-pass membrane protein</topology>
    </subcellularLocation>
    <subcellularLocation>
        <location evidence="1">Membrane</location>
        <topology evidence="1">Multi-pass membrane protein</topology>
    </subcellularLocation>
</comment>
<evidence type="ECO:0000313" key="8">
    <source>
        <dbReference type="EMBL" id="SAI84027.1"/>
    </source>
</evidence>
<dbReference type="GO" id="GO:0055085">
    <property type="term" value="P:transmembrane transport"/>
    <property type="evidence" value="ECO:0007669"/>
    <property type="project" value="InterPro"/>
</dbReference>
<dbReference type="EMBL" id="CP050869">
    <property type="protein sequence ID" value="QPG50785.1"/>
    <property type="molecule type" value="Genomic_DNA"/>
</dbReference>
<comment type="similarity">
    <text evidence="5">Belongs to the binding-protein-dependent transport system permease family.</text>
</comment>
<dbReference type="GeneID" id="27426788"/>
<evidence type="ECO:0000313" key="7">
    <source>
        <dbReference type="EMBL" id="QPG50785.1"/>
    </source>
</evidence>
<accession>A0A157SXZ6</accession>
<dbReference type="PROSITE" id="PS50928">
    <property type="entry name" value="ABC_TM1"/>
    <property type="match status" value="1"/>
</dbReference>
<keyword evidence="2 5" id="KW-0812">Transmembrane</keyword>
<evidence type="ECO:0000256" key="5">
    <source>
        <dbReference type="RuleBase" id="RU363032"/>
    </source>
</evidence>
<reference evidence="8" key="2">
    <citation type="submission" date="2016-04" db="EMBL/GenBank/DDBJ databases">
        <authorList>
            <person name="Evans L.H."/>
            <person name="Alamgir A."/>
            <person name="Owens N."/>
            <person name="Weber N.D."/>
            <person name="Virtaneva K."/>
            <person name="Barbian K."/>
            <person name="Babar A."/>
            <person name="Rosenke K."/>
        </authorList>
    </citation>
    <scope>NUCLEOTIDE SEQUENCE</scope>
    <source>
        <strain evidence="8">P1</strain>
    </source>
</reference>
<dbReference type="RefSeq" id="WP_010923006.1">
    <property type="nucleotide sequence ID" value="NZ_LT549890.1"/>
</dbReference>
<dbReference type="Proteomes" id="UP000594632">
    <property type="component" value="Chromosome"/>
</dbReference>
<gene>
    <name evidence="7" type="ORF">HFC64_14005</name>
    <name evidence="8" type="ORF">SSOP1_0472</name>
</gene>
<reference evidence="9" key="1">
    <citation type="submission" date="2016-04" db="EMBL/GenBank/DDBJ databases">
        <authorList>
            <person name="Shah S.A."/>
            <person name="Garrett R.A."/>
        </authorList>
    </citation>
    <scope>NUCLEOTIDE SEQUENCE [LARGE SCALE GENOMIC DNA]</scope>
    <source>
        <strain evidence="9">ATCC 35091 / DSM 1616 / JCM 8930 / NBRC 15331 / P1</strain>
    </source>
</reference>
<feature type="transmembrane region" description="Helical" evidence="5">
    <location>
        <begin position="248"/>
        <end position="267"/>
    </location>
</feature>
<evidence type="ECO:0000256" key="3">
    <source>
        <dbReference type="ARBA" id="ARBA00022989"/>
    </source>
</evidence>
<dbReference type="InterPro" id="IPR035906">
    <property type="entry name" value="MetI-like_sf"/>
</dbReference>
<feature type="transmembrane region" description="Helical" evidence="5">
    <location>
        <begin position="68"/>
        <end position="92"/>
    </location>
</feature>
<proteinExistence type="inferred from homology"/>
<organism evidence="8 9">
    <name type="scientific">Saccharolobus solfataricus</name>
    <name type="common">Sulfolobus solfataricus</name>
    <dbReference type="NCBI Taxonomy" id="2287"/>
    <lineage>
        <taxon>Archaea</taxon>
        <taxon>Thermoproteota</taxon>
        <taxon>Thermoprotei</taxon>
        <taxon>Sulfolobales</taxon>
        <taxon>Sulfolobaceae</taxon>
        <taxon>Saccharolobus</taxon>
    </lineage>
</organism>
<dbReference type="CDD" id="cd06261">
    <property type="entry name" value="TM_PBP2"/>
    <property type="match status" value="1"/>
</dbReference>
<reference evidence="7 10" key="3">
    <citation type="journal article" date="2020" name="Nat. Commun.">
        <title>The structures of two archaeal type IV pili illuminate evolutionary relationships.</title>
        <authorList>
            <person name="Wang F."/>
            <person name="Baquero D.P."/>
            <person name="Su Z."/>
            <person name="Beltran L.C."/>
            <person name="Prangishvili D."/>
            <person name="Krupovic M."/>
            <person name="Egelman E.H."/>
        </authorList>
    </citation>
    <scope>NUCLEOTIDE SEQUENCE [LARGE SCALE GENOMIC DNA]</scope>
    <source>
        <strain evidence="7 10">POZ149</strain>
    </source>
</reference>
<dbReference type="Gene3D" id="1.10.3720.10">
    <property type="entry name" value="MetI-like"/>
    <property type="match status" value="1"/>
</dbReference>
<dbReference type="GeneID" id="1455622"/>
<dbReference type="SUPFAM" id="SSF161098">
    <property type="entry name" value="MetI-like"/>
    <property type="match status" value="1"/>
</dbReference>
<dbReference type="OrthoDB" id="11402at2157"/>
<evidence type="ECO:0000259" key="6">
    <source>
        <dbReference type="PROSITE" id="PS50928"/>
    </source>
</evidence>
<dbReference type="InterPro" id="IPR051408">
    <property type="entry name" value="Phosphate_transprt_permease"/>
</dbReference>
<keyword evidence="3 5" id="KW-1133">Transmembrane helix</keyword>
<feature type="domain" description="ABC transmembrane type-1" evidence="6">
    <location>
        <begin position="64"/>
        <end position="267"/>
    </location>
</feature>
<keyword evidence="5" id="KW-0813">Transport</keyword>
<sequence length="272" mass="29620">MRRKDTVIVSLITLLVILFLLPITFLLYTVVVNGSKVIISYGPRFFIDLPPNPGEGLGGIGPALEGSLYMVSLAVLISAPISIFTGVFLSFFERSKIASLIRASLELMVEFPTIVIGIVIFTILVVEIGLGLNGITAAMALAIVMLPYSTIQISEALRIPKKLYEEVAYSLGLTTWQVIKLVMYIGRRGIINGLLIGFAKIIGETAPIIFLTSSTANLYIKTFNTAVTGIPVMIYNYAFSGYSNLNEVAWGASFVLIILVTIIFVVVRKMAK</sequence>
<protein>
    <submittedName>
        <fullName evidence="7">Phosphate ABC transporter permease PstA</fullName>
    </submittedName>
    <submittedName>
        <fullName evidence="8">Phosphate ABC transporter permease subunit PstA</fullName>
    </submittedName>
</protein>
<evidence type="ECO:0000313" key="10">
    <source>
        <dbReference type="Proteomes" id="UP000594632"/>
    </source>
</evidence>
<feature type="transmembrane region" description="Helical" evidence="5">
    <location>
        <begin position="7"/>
        <end position="31"/>
    </location>
</feature>
<dbReference type="PATRIC" id="fig|2287.9.peg.479"/>
<feature type="transmembrane region" description="Helical" evidence="5">
    <location>
        <begin position="104"/>
        <end position="126"/>
    </location>
</feature>
<dbReference type="GO" id="GO:0005886">
    <property type="term" value="C:plasma membrane"/>
    <property type="evidence" value="ECO:0007669"/>
    <property type="project" value="UniProtKB-SubCell"/>
</dbReference>
<dbReference type="PANTHER" id="PTHR42922:SF1">
    <property type="entry name" value="PHOSPHATE TRANSPORT SYSTEM PERMEASE PROTEIN PSTA"/>
    <property type="match status" value="1"/>
</dbReference>
<dbReference type="Proteomes" id="UP000076770">
    <property type="component" value="Chromosome i"/>
</dbReference>